<dbReference type="InterPro" id="IPR029063">
    <property type="entry name" value="SAM-dependent_MTases_sf"/>
</dbReference>
<feature type="non-terminal residue" evidence="2">
    <location>
        <position position="664"/>
    </location>
</feature>
<reference evidence="2" key="1">
    <citation type="submission" date="2021-02" db="EMBL/GenBank/DDBJ databases">
        <authorList>
            <person name="Dougan E. K."/>
            <person name="Rhodes N."/>
            <person name="Thang M."/>
            <person name="Chan C."/>
        </authorList>
    </citation>
    <scope>NUCLEOTIDE SEQUENCE</scope>
</reference>
<gene>
    <name evidence="2" type="ORF">SNAT2548_LOCUS32157</name>
</gene>
<dbReference type="Proteomes" id="UP000604046">
    <property type="component" value="Unassembled WGS sequence"/>
</dbReference>
<dbReference type="InterPro" id="IPR007848">
    <property type="entry name" value="Small_mtfrase_dom"/>
</dbReference>
<evidence type="ECO:0000259" key="1">
    <source>
        <dbReference type="Pfam" id="PF05175"/>
    </source>
</evidence>
<sequence>MAFPMARQPLGSASACLATRGLCILRLPCHSPGQKHRRHRRLERRSQTLLLASASVAVAGRSTKKEAASEVWTQILQKSIQSLRQITSDWEALEADADAKTLEALERREKGLRELLKRCPWGDPAATASAPRHQSRDSLVAAHGLATRAVLQCQEQKLQWQLHQNQKLADQTDERSESAADTKGRALAILSALALHRFRLFDIEGAHAALTSAADLQVSCEASRLDFGLLEYSTKLLAARSPAFLSKEQPDAELALVRKRLLEASYTESVVLEGSGAACLTEFVLARSGSAVLEERLHAWQCENSTTACATAADLARLFLLHRVLPISRVAAILGQDVYQILIRQQVLHEIDLATSRLLQPNSNIQEACVFATVALWPVEGDLLVATDYESTCFSDGTEPVMYLSEDSLALAAAAPRKPCQRLLDLCCGSGVQGIVALQHYAARAVFVDANPRGLAFARFNLALNGLLGRCDGLVQRDLRFEGLDGHGLFDAILVNPPFMPNPKNIATGASLLFGNGGDCGEEVLSAAVHAASRHLTEGYLVAVSKVPNIQHFPARLQSWWSETCPSSWAWVFHGAATPAREYMPTSISSGVEPARYQEALSEQGIEDLSQAVLVVSVGSGDASVLDVRLTETASPKLWLQTPFLRSLPAIVEAAQIQKSASSA</sequence>
<dbReference type="OrthoDB" id="300289at2759"/>
<dbReference type="SUPFAM" id="SSF53335">
    <property type="entry name" value="S-adenosyl-L-methionine-dependent methyltransferases"/>
    <property type="match status" value="1"/>
</dbReference>
<proteinExistence type="predicted"/>
<dbReference type="Pfam" id="PF05175">
    <property type="entry name" value="MTS"/>
    <property type="match status" value="1"/>
</dbReference>
<accession>A0A812U9C6</accession>
<dbReference type="CDD" id="cd02440">
    <property type="entry name" value="AdoMet_MTases"/>
    <property type="match status" value="1"/>
</dbReference>
<organism evidence="2 3">
    <name type="scientific">Symbiodinium natans</name>
    <dbReference type="NCBI Taxonomy" id="878477"/>
    <lineage>
        <taxon>Eukaryota</taxon>
        <taxon>Sar</taxon>
        <taxon>Alveolata</taxon>
        <taxon>Dinophyceae</taxon>
        <taxon>Suessiales</taxon>
        <taxon>Symbiodiniaceae</taxon>
        <taxon>Symbiodinium</taxon>
    </lineage>
</organism>
<comment type="caution">
    <text evidence="2">The sequence shown here is derived from an EMBL/GenBank/DDBJ whole genome shotgun (WGS) entry which is preliminary data.</text>
</comment>
<name>A0A812U9C6_9DINO</name>
<keyword evidence="3" id="KW-1185">Reference proteome</keyword>
<dbReference type="Gene3D" id="3.40.50.150">
    <property type="entry name" value="Vaccinia Virus protein VP39"/>
    <property type="match status" value="1"/>
</dbReference>
<evidence type="ECO:0000313" key="2">
    <source>
        <dbReference type="EMBL" id="CAE7566976.1"/>
    </source>
</evidence>
<evidence type="ECO:0000313" key="3">
    <source>
        <dbReference type="Proteomes" id="UP000604046"/>
    </source>
</evidence>
<feature type="domain" description="Methyltransferase small" evidence="1">
    <location>
        <begin position="411"/>
        <end position="503"/>
    </location>
</feature>
<protein>
    <recommendedName>
        <fullName evidence="1">Methyltransferase small domain-containing protein</fullName>
    </recommendedName>
</protein>
<dbReference type="AlphaFoldDB" id="A0A812U9C6"/>
<dbReference type="GO" id="GO:0008168">
    <property type="term" value="F:methyltransferase activity"/>
    <property type="evidence" value="ECO:0007669"/>
    <property type="project" value="InterPro"/>
</dbReference>
<dbReference type="EMBL" id="CAJNDS010002695">
    <property type="protein sequence ID" value="CAE7566976.1"/>
    <property type="molecule type" value="Genomic_DNA"/>
</dbReference>